<evidence type="ECO:0000313" key="1">
    <source>
        <dbReference type="EMBL" id="MFC4428536.1"/>
    </source>
</evidence>
<sequence length="41" mass="4757">MEFLIALVIIAAVVFAIVRLRKTFGREIDRAKRIKRANDNQ</sequence>
<dbReference type="RefSeq" id="WP_344229919.1">
    <property type="nucleotide sequence ID" value="NZ_BAAALH010000002.1"/>
</dbReference>
<evidence type="ECO:0000313" key="2">
    <source>
        <dbReference type="Proteomes" id="UP001595965"/>
    </source>
</evidence>
<reference evidence="2" key="1">
    <citation type="journal article" date="2019" name="Int. J. Syst. Evol. Microbiol.">
        <title>The Global Catalogue of Microorganisms (GCM) 10K type strain sequencing project: providing services to taxonomists for standard genome sequencing and annotation.</title>
        <authorList>
            <consortium name="The Broad Institute Genomics Platform"/>
            <consortium name="The Broad Institute Genome Sequencing Center for Infectious Disease"/>
            <person name="Wu L."/>
            <person name="Ma J."/>
        </authorList>
    </citation>
    <scope>NUCLEOTIDE SEQUENCE [LARGE SCALE GENOMIC DNA]</scope>
    <source>
        <strain evidence="2">CGMCC 1.12125</strain>
    </source>
</reference>
<protein>
    <submittedName>
        <fullName evidence="1">Uncharacterized protein</fullName>
    </submittedName>
</protein>
<accession>A0ABV8XSJ9</accession>
<dbReference type="Proteomes" id="UP001595965">
    <property type="component" value="Unassembled WGS sequence"/>
</dbReference>
<gene>
    <name evidence="1" type="ORF">ACFO0K_02440</name>
</gene>
<dbReference type="EMBL" id="JBHSEN010000001">
    <property type="protein sequence ID" value="MFC4428536.1"/>
    <property type="molecule type" value="Genomic_DNA"/>
</dbReference>
<keyword evidence="2" id="KW-1185">Reference proteome</keyword>
<organism evidence="1 2">
    <name type="scientific">Citricoccus alkalitolerans</name>
    <dbReference type="NCBI Taxonomy" id="246603"/>
    <lineage>
        <taxon>Bacteria</taxon>
        <taxon>Bacillati</taxon>
        <taxon>Actinomycetota</taxon>
        <taxon>Actinomycetes</taxon>
        <taxon>Micrococcales</taxon>
        <taxon>Micrococcaceae</taxon>
        <taxon>Citricoccus</taxon>
    </lineage>
</organism>
<name>A0ABV8XSJ9_9MICC</name>
<proteinExistence type="predicted"/>
<comment type="caution">
    <text evidence="1">The sequence shown here is derived from an EMBL/GenBank/DDBJ whole genome shotgun (WGS) entry which is preliminary data.</text>
</comment>